<dbReference type="GO" id="GO:0006606">
    <property type="term" value="P:protein import into nucleus"/>
    <property type="evidence" value="ECO:0007669"/>
    <property type="project" value="TreeGrafter"/>
</dbReference>
<evidence type="ECO:0000256" key="4">
    <source>
        <dbReference type="ARBA" id="ARBA00022816"/>
    </source>
</evidence>
<dbReference type="GO" id="GO:0051028">
    <property type="term" value="P:mRNA transport"/>
    <property type="evidence" value="ECO:0007669"/>
    <property type="project" value="UniProtKB-KW"/>
</dbReference>
<keyword evidence="3" id="KW-0813">Transport</keyword>
<reference evidence="14" key="2">
    <citation type="submission" date="2025-08" db="UniProtKB">
        <authorList>
            <consortium name="RefSeq"/>
        </authorList>
    </citation>
    <scope>IDENTIFICATION</scope>
</reference>
<dbReference type="Proteomes" id="UP000504604">
    <property type="component" value="Linkage group LG8"/>
</dbReference>
<dbReference type="InterPro" id="IPR007230">
    <property type="entry name" value="Nup98_auto-Pept-S59_dom"/>
</dbReference>
<protein>
    <recommendedName>
        <fullName evidence="10">Nucleoporin autopeptidase</fullName>
    </recommendedName>
</protein>
<evidence type="ECO:0000313" key="14">
    <source>
        <dbReference type="RefSeq" id="XP_011087576.1"/>
    </source>
</evidence>
<dbReference type="GO" id="GO:0044614">
    <property type="term" value="C:nuclear pore cytoplasmic filaments"/>
    <property type="evidence" value="ECO:0007669"/>
    <property type="project" value="TreeGrafter"/>
</dbReference>
<evidence type="ECO:0000256" key="11">
    <source>
        <dbReference type="SAM" id="MobiDB-lite"/>
    </source>
</evidence>
<organism evidence="13 14">
    <name type="scientific">Sesamum indicum</name>
    <name type="common">Oriental sesame</name>
    <name type="synonym">Sesamum orientale</name>
    <dbReference type="NCBI Taxonomy" id="4182"/>
    <lineage>
        <taxon>Eukaryota</taxon>
        <taxon>Viridiplantae</taxon>
        <taxon>Streptophyta</taxon>
        <taxon>Embryophyta</taxon>
        <taxon>Tracheophyta</taxon>
        <taxon>Spermatophyta</taxon>
        <taxon>Magnoliopsida</taxon>
        <taxon>eudicotyledons</taxon>
        <taxon>Gunneridae</taxon>
        <taxon>Pentapetalae</taxon>
        <taxon>asterids</taxon>
        <taxon>lamiids</taxon>
        <taxon>Lamiales</taxon>
        <taxon>Pedaliaceae</taxon>
        <taxon>Sesamum</taxon>
    </lineage>
</organism>
<dbReference type="PROSITE" id="PS51434">
    <property type="entry name" value="NUP_C"/>
    <property type="match status" value="1"/>
</dbReference>
<proteinExistence type="inferred from homology"/>
<keyword evidence="5" id="KW-0653">Protein transport</keyword>
<dbReference type="GO" id="GO:0017056">
    <property type="term" value="F:structural constituent of nuclear pore"/>
    <property type="evidence" value="ECO:0007669"/>
    <property type="project" value="InterPro"/>
</dbReference>
<dbReference type="OrthoDB" id="913338at2759"/>
<evidence type="ECO:0000256" key="1">
    <source>
        <dbReference type="ARBA" id="ARBA00004567"/>
    </source>
</evidence>
<name>A0A6I9TS25_SESIN</name>
<dbReference type="PANTHER" id="PTHR23198:SF19">
    <property type="entry name" value="NUCLEAR PORE COMPLEX PROTEIN NUP98A-LIKE ISOFORM X1"/>
    <property type="match status" value="1"/>
</dbReference>
<dbReference type="GO" id="GO:0048573">
    <property type="term" value="P:photoperiodism, flowering"/>
    <property type="evidence" value="ECO:0007669"/>
    <property type="project" value="UniProtKB-ARBA"/>
</dbReference>
<evidence type="ECO:0000313" key="13">
    <source>
        <dbReference type="Proteomes" id="UP000504604"/>
    </source>
</evidence>
<comment type="similarity">
    <text evidence="2">Belongs to the nucleoporin GLFG family.</text>
</comment>
<dbReference type="GO" id="GO:0003723">
    <property type="term" value="F:RNA binding"/>
    <property type="evidence" value="ECO:0007669"/>
    <property type="project" value="TreeGrafter"/>
</dbReference>
<dbReference type="FunFam" id="1.10.10.2360:FF:000001">
    <property type="entry name" value="Nuclear pore complex protein Nup98-Nup96"/>
    <property type="match status" value="1"/>
</dbReference>
<evidence type="ECO:0000256" key="7">
    <source>
        <dbReference type="ARBA" id="ARBA00023132"/>
    </source>
</evidence>
<dbReference type="GO" id="GO:0034398">
    <property type="term" value="P:telomere tethering at nuclear periphery"/>
    <property type="evidence" value="ECO:0007669"/>
    <property type="project" value="TreeGrafter"/>
</dbReference>
<dbReference type="PANTHER" id="PTHR23198">
    <property type="entry name" value="NUCLEOPORIN"/>
    <property type="match status" value="1"/>
</dbReference>
<evidence type="ECO:0000256" key="8">
    <source>
        <dbReference type="ARBA" id="ARBA00023242"/>
    </source>
</evidence>
<accession>A0A6I9TS25</accession>
<feature type="region of interest" description="Disordered" evidence="11">
    <location>
        <begin position="210"/>
        <end position="231"/>
    </location>
</feature>
<comment type="subcellular location">
    <subcellularLocation>
        <location evidence="1">Nucleus</location>
        <location evidence="1">Nuclear pore complex</location>
    </subcellularLocation>
</comment>
<dbReference type="InterPro" id="IPR037665">
    <property type="entry name" value="Nucleoporin_S59-like"/>
</dbReference>
<dbReference type="InterPro" id="IPR036903">
    <property type="entry name" value="Nup98_auto-Pept-S59_dom_sf"/>
</dbReference>
<gene>
    <name evidence="14" type="primary">LOC105169017</name>
</gene>
<evidence type="ECO:0000256" key="6">
    <source>
        <dbReference type="ARBA" id="ARBA00023010"/>
    </source>
</evidence>
<dbReference type="GeneID" id="105169017"/>
<keyword evidence="7" id="KW-0906">Nuclear pore complex</keyword>
<dbReference type="Gene3D" id="1.10.10.2360">
    <property type="match status" value="2"/>
</dbReference>
<evidence type="ECO:0000256" key="10">
    <source>
        <dbReference type="ARBA" id="ARBA00082956"/>
    </source>
</evidence>
<evidence type="ECO:0000259" key="12">
    <source>
        <dbReference type="PROSITE" id="PS51434"/>
    </source>
</evidence>
<evidence type="ECO:0000256" key="5">
    <source>
        <dbReference type="ARBA" id="ARBA00022927"/>
    </source>
</evidence>
<dbReference type="InParanoid" id="A0A6I9TS25"/>
<reference evidence="14" key="1">
    <citation type="journal article" date="2012" name="BMC Genomics">
        <title>Development and validation of genic-SSR markers in sesame by RNA-seq.</title>
        <authorList>
            <person name="Zhang H."/>
            <person name="Wei L."/>
            <person name="Miao H."/>
            <person name="Zhang T."/>
            <person name="Wang C."/>
        </authorList>
    </citation>
    <scope>NUCLEOTIDE SEQUENCE</scope>
</reference>
<dbReference type="KEGG" id="sind:105169017"/>
<evidence type="ECO:0000256" key="9">
    <source>
        <dbReference type="ARBA" id="ARBA00065263"/>
    </source>
</evidence>
<dbReference type="RefSeq" id="XP_011087576.1">
    <property type="nucleotide sequence ID" value="XM_011089274.2"/>
</dbReference>
<feature type="compositionally biased region" description="Polar residues" evidence="11">
    <location>
        <begin position="217"/>
        <end position="231"/>
    </location>
</feature>
<comment type="subunit">
    <text evidence="9">Part of the nuclear pore complex (NPC). The NPC has an eight-fold symmetrical structure comprising a central transport channel and two rings, the cytoplasmic and nuclear rings, to which eight filaments are attached. The cytoplasmic filaments have loose ends, while the nuclear filaments are joined in a distal ring, forming a nuclear basket. NPCs are highly dynamic in configuration and composition, and can be devided in 3 subcomplexes, the NUP62 subcomplex, the NUP107-160 subcomplex and the NUP93 subcomplex, containing approximately 30 different nucleoporin proteins.</text>
</comment>
<keyword evidence="8" id="KW-0539">Nucleus</keyword>
<keyword evidence="6" id="KW-0811">Translocation</keyword>
<dbReference type="FunCoup" id="A0A6I9TS25">
    <property type="interactions" value="1145"/>
</dbReference>
<dbReference type="Pfam" id="PF04096">
    <property type="entry name" value="Nucleoporin2"/>
    <property type="match status" value="1"/>
</dbReference>
<dbReference type="GO" id="GO:0000973">
    <property type="term" value="P:post-transcriptional tethering of RNA polymerase II gene DNA at nuclear periphery"/>
    <property type="evidence" value="ECO:0007669"/>
    <property type="project" value="TreeGrafter"/>
</dbReference>
<dbReference type="SUPFAM" id="SSF82215">
    <property type="entry name" value="C-terminal autoproteolytic domain of nucleoporin nup98"/>
    <property type="match status" value="1"/>
</dbReference>
<dbReference type="FunFam" id="3.30.1610.10:FF:000002">
    <property type="entry name" value="nuclear pore complex protein NUP98A"/>
    <property type="match status" value="1"/>
</dbReference>
<dbReference type="GO" id="GO:0006405">
    <property type="term" value="P:RNA export from nucleus"/>
    <property type="evidence" value="ECO:0007669"/>
    <property type="project" value="TreeGrafter"/>
</dbReference>
<evidence type="ECO:0000256" key="3">
    <source>
        <dbReference type="ARBA" id="ARBA00022448"/>
    </source>
</evidence>
<keyword evidence="13" id="KW-1185">Reference proteome</keyword>
<sequence>MVTPPTSSHGLFHCSSIDPFWQTIKSRGTCIHPLFGTSTPSGSPKGASAFASKMSSPFGSTSSGFGGSKCTASNPGIANECQGSKLASYYETPEVNGTNSRYSVGKIKSISAMPIFRAKSHEELRSEDYKLHKESTFSIRNQGNAFEQPSSQFRPSTPSVPASISLFDSGSGLAFGTATAARVSDSPVKPPIGSTGRDFGVWLSSGTSGSISDSNGNQAPRNSASGVSRTTIFGAPNNSGVGFNPTPTILHSPLAHGSTSSIFDVPNVPSFEPGIASSGFSSSIFGFPSTTAFEGLITSASQVSTTPGVGIRSIPSFWATSISLGSSLYGPQSNCTLGAPTTSNFSVSTTSGFLFSSASASGNSNIFGIQSSSGSQGATTLESIVGNQYRGSRVAPYSATREVGGANNWYSVEKIQSISAMPSYKDKSHEELRSQDYELGNKDGQTPWCRRSSGSDCLKSSDTPADFLSCPPLLHHPCVNSPGHPFKSSPSAPRSQAFITPNSTIFTVPTLYPHVNAIAPTKLYPSPSHSFIAQPTPVASMTTSTPNLKPSSLIPFSELMPTNSCQLPAMSTTFPRPSASMFSSSKPSSTVVTALGPWPSVLNPSQPGQAAEEVHPGSTYNLSQSSQASNGFTVVTGAGSQNANGQQYFSSSTGGMQSSLVVNPFATRSATDRSNSVTSVQYGISSIPVKNNPSPGRRTSLLRIRHVSLRHSRLPAKRPTCGHHEPKVPFFCGKEDTPCPVTPFLPRENPRAWLVNSLSGQEHAPLHSYAEGKGCEAEASPSSPFQLKEDDSSALVNLHMDDDSALTEKHEDVVLALIPKLPNGEYYTEPSIEELAAKERAEPGCCSRVNDFVVGRVGYGSIKFLGETDIRNLDLESVVQFKNREVVVYADGRKKPAVGQSLNKPAEVTLLNVHCINKKTGQKYIDGPQVGSYKEMLIKKASEQGAEFVSYDPVRGEWKFRVQNF</sequence>
<dbReference type="GO" id="GO:0008139">
    <property type="term" value="F:nuclear localization sequence binding"/>
    <property type="evidence" value="ECO:0007669"/>
    <property type="project" value="TreeGrafter"/>
</dbReference>
<dbReference type="AlphaFoldDB" id="A0A6I9TS25"/>
<keyword evidence="4" id="KW-0509">mRNA transport</keyword>
<evidence type="ECO:0000256" key="2">
    <source>
        <dbReference type="ARBA" id="ARBA00008926"/>
    </source>
</evidence>
<feature type="domain" description="Peptidase S59" evidence="12">
    <location>
        <begin position="823"/>
        <end position="965"/>
    </location>
</feature>
<dbReference type="Gene3D" id="3.30.1610.10">
    <property type="entry name" value="Peptidase S59, nucleoporin"/>
    <property type="match status" value="1"/>
</dbReference>